<feature type="transmembrane region" description="Helical" evidence="1">
    <location>
        <begin position="99"/>
        <end position="120"/>
    </location>
</feature>
<evidence type="ECO:0000313" key="3">
    <source>
        <dbReference type="EnsemblMetazoa" id="KAF7494343.1"/>
    </source>
</evidence>
<feature type="transmembrane region" description="Helical" evidence="1">
    <location>
        <begin position="159"/>
        <end position="176"/>
    </location>
</feature>
<feature type="transmembrane region" description="Helical" evidence="1">
    <location>
        <begin position="252"/>
        <end position="274"/>
    </location>
</feature>
<reference evidence="4" key="1">
    <citation type="journal article" date="2020" name="PLoS Negl. Trop. Dis.">
        <title>High-quality nuclear genome for Sarcoptes scabiei-A critical resource for a neglected parasite.</title>
        <authorList>
            <person name="Korhonen P.K."/>
            <person name="Gasser R.B."/>
            <person name="Ma G."/>
            <person name="Wang T."/>
            <person name="Stroehlein A.J."/>
            <person name="Young N.D."/>
            <person name="Ang C.S."/>
            <person name="Fernando D.D."/>
            <person name="Lu H.C."/>
            <person name="Taylor S."/>
            <person name="Reynolds S.L."/>
            <person name="Mofiz E."/>
            <person name="Najaraj S.H."/>
            <person name="Gowda H."/>
            <person name="Madugundu A."/>
            <person name="Renuse S."/>
            <person name="Holt D."/>
            <person name="Pandey A."/>
            <person name="Papenfuss A.T."/>
            <person name="Fischer K."/>
        </authorList>
    </citation>
    <scope>NUCLEOTIDE SEQUENCE [LARGE SCALE GENOMIC DNA]</scope>
</reference>
<keyword evidence="1" id="KW-1133">Transmembrane helix</keyword>
<gene>
    <name evidence="2" type="ORF">SSS_8591</name>
</gene>
<proteinExistence type="predicted"/>
<reference evidence="3" key="3">
    <citation type="submission" date="2022-06" db="UniProtKB">
        <authorList>
            <consortium name="EnsemblMetazoa"/>
        </authorList>
    </citation>
    <scope>IDENTIFICATION</scope>
</reference>
<evidence type="ECO:0008006" key="5">
    <source>
        <dbReference type="Google" id="ProtNLM"/>
    </source>
</evidence>
<keyword evidence="4" id="KW-1185">Reference proteome</keyword>
<reference evidence="2" key="2">
    <citation type="submission" date="2020-01" db="EMBL/GenBank/DDBJ databases">
        <authorList>
            <person name="Korhonen P.K.K."/>
            <person name="Guangxu M.G."/>
            <person name="Wang T.W."/>
            <person name="Stroehlein A.J.S."/>
            <person name="Young N.D."/>
            <person name="Ang C.-S.A."/>
            <person name="Fernando D.W.F."/>
            <person name="Lu H.L."/>
            <person name="Taylor S.T."/>
            <person name="Ehtesham M.E.M."/>
            <person name="Najaraj S.H.N."/>
            <person name="Harsha G.H.G."/>
            <person name="Madugundu A.M."/>
            <person name="Renuse S.R."/>
            <person name="Holt D.H."/>
            <person name="Pandey A.P."/>
            <person name="Papenfuss A.P."/>
            <person name="Gasser R.B.G."/>
            <person name="Fischer K.F."/>
        </authorList>
    </citation>
    <scope>NUCLEOTIDE SEQUENCE</scope>
    <source>
        <strain evidence="2">SSS_KF_BRIS2020</strain>
    </source>
</reference>
<organism evidence="2">
    <name type="scientific">Sarcoptes scabiei</name>
    <name type="common">Itch mite</name>
    <name type="synonym">Acarus scabiei</name>
    <dbReference type="NCBI Taxonomy" id="52283"/>
    <lineage>
        <taxon>Eukaryota</taxon>
        <taxon>Metazoa</taxon>
        <taxon>Ecdysozoa</taxon>
        <taxon>Arthropoda</taxon>
        <taxon>Chelicerata</taxon>
        <taxon>Arachnida</taxon>
        <taxon>Acari</taxon>
        <taxon>Acariformes</taxon>
        <taxon>Sarcoptiformes</taxon>
        <taxon>Astigmata</taxon>
        <taxon>Psoroptidia</taxon>
        <taxon>Sarcoptoidea</taxon>
        <taxon>Sarcoptidae</taxon>
        <taxon>Sarcoptinae</taxon>
        <taxon>Sarcoptes</taxon>
    </lineage>
</organism>
<dbReference type="EnsemblMetazoa" id="SSS_8591s_mrna">
    <property type="protein sequence ID" value="KAF7494343.1"/>
    <property type="gene ID" value="SSS_8591"/>
</dbReference>
<name>A0A834RD48_SARSC</name>
<evidence type="ECO:0000313" key="2">
    <source>
        <dbReference type="EMBL" id="KAF7494343.1"/>
    </source>
</evidence>
<protein>
    <recommendedName>
        <fullName evidence="5">Gustatory receptor</fullName>
    </recommendedName>
</protein>
<keyword evidence="1" id="KW-0472">Membrane</keyword>
<dbReference type="AlphaFoldDB" id="A0A834RD48"/>
<dbReference type="OrthoDB" id="6499138at2759"/>
<feature type="transmembrane region" description="Helical" evidence="1">
    <location>
        <begin position="220"/>
        <end position="240"/>
    </location>
</feature>
<feature type="transmembrane region" description="Helical" evidence="1">
    <location>
        <begin position="320"/>
        <end position="342"/>
    </location>
</feature>
<accession>A0A834RD48</accession>
<keyword evidence="1" id="KW-0812">Transmembrane</keyword>
<evidence type="ECO:0000313" key="4">
    <source>
        <dbReference type="Proteomes" id="UP000070412"/>
    </source>
</evidence>
<dbReference type="Proteomes" id="UP000070412">
    <property type="component" value="Unassembled WGS sequence"/>
</dbReference>
<dbReference type="EMBL" id="WVUK01000053">
    <property type="protein sequence ID" value="KAF7494343.1"/>
    <property type="molecule type" value="Genomic_DNA"/>
</dbReference>
<evidence type="ECO:0000256" key="1">
    <source>
        <dbReference type="SAM" id="Phobius"/>
    </source>
</evidence>
<sequence length="354" mass="42477">MSDQTRILCFDYTYLSKMRPIINPLFSLLLWAVKVIEENNRINIDKELVNLIQDVLFRSNGPDRFGLLHKRTDRSRYQPIDYCRKAQSYSLMIWNAIKLFNYFLPLALILFHIQMLNILLENRDFFFNDSHWAWIKLLICEFNVLSVIGCFYFIANTSILTAIFMFFLSIIIFLRAERQQQFLQDNFEYLTLIDLDRYMIEHTQTFQLVRSFNKSFGKSMLIYLLINIPYNVCLNMIILVEYHKQTNLDRLLLALMCAQQSIGIFVLHLLFTIFPRRLHLSSIKRLISLNARANLNSFYHHLKITNYILRFHIKNPYGVLYYRIGLISFMAFFKFLMIYFKLMIMTYKTFSRSV</sequence>